<proteinExistence type="predicted"/>
<reference evidence="2" key="1">
    <citation type="submission" date="2016-10" db="EMBL/GenBank/DDBJ databases">
        <authorList>
            <person name="Varghese N."/>
            <person name="Submissions S."/>
        </authorList>
    </citation>
    <scope>NUCLEOTIDE SEQUENCE [LARGE SCALE GENOMIC DNA]</scope>
    <source>
        <strain evidence="2">DSM 22376</strain>
    </source>
</reference>
<dbReference type="AlphaFoldDB" id="A0A1H3XNU5"/>
<sequence>MKVTSRDVRVFVLGMLAFLVFESIYNWEDSKQAFLSGYNYSK</sequence>
<organism evidence="1 2">
    <name type="scientific">Flavobacterium gillisiae</name>
    <dbReference type="NCBI Taxonomy" id="150146"/>
    <lineage>
        <taxon>Bacteria</taxon>
        <taxon>Pseudomonadati</taxon>
        <taxon>Bacteroidota</taxon>
        <taxon>Flavobacteriia</taxon>
        <taxon>Flavobacteriales</taxon>
        <taxon>Flavobacteriaceae</taxon>
        <taxon>Flavobacterium</taxon>
    </lineage>
</organism>
<dbReference type="Proteomes" id="UP000198951">
    <property type="component" value="Unassembled WGS sequence"/>
</dbReference>
<evidence type="ECO:0000313" key="1">
    <source>
        <dbReference type="EMBL" id="SEA00581.1"/>
    </source>
</evidence>
<name>A0A1H3XNU5_9FLAO</name>
<dbReference type="STRING" id="150146.SAMN05443667_101584"/>
<evidence type="ECO:0000313" key="2">
    <source>
        <dbReference type="Proteomes" id="UP000198951"/>
    </source>
</evidence>
<keyword evidence="2" id="KW-1185">Reference proteome</keyword>
<protein>
    <submittedName>
        <fullName evidence="1">Uncharacterized protein</fullName>
    </submittedName>
</protein>
<accession>A0A1H3XNU5</accession>
<dbReference type="EMBL" id="FNRD01000001">
    <property type="protein sequence ID" value="SEA00581.1"/>
    <property type="molecule type" value="Genomic_DNA"/>
</dbReference>
<gene>
    <name evidence="1" type="ORF">SAMN05443667_101584</name>
</gene>